<protein>
    <submittedName>
        <fullName evidence="2">Uncharacterized protein</fullName>
    </submittedName>
</protein>
<feature type="region of interest" description="Disordered" evidence="1">
    <location>
        <begin position="74"/>
        <end position="93"/>
    </location>
</feature>
<dbReference type="Proteomes" id="UP000697995">
    <property type="component" value="Unassembled WGS sequence"/>
</dbReference>
<evidence type="ECO:0000313" key="3">
    <source>
        <dbReference type="Proteomes" id="UP000697995"/>
    </source>
</evidence>
<keyword evidence="3" id="KW-1185">Reference proteome</keyword>
<feature type="compositionally biased region" description="Basic and acidic residues" evidence="1">
    <location>
        <begin position="82"/>
        <end position="91"/>
    </location>
</feature>
<evidence type="ECO:0000256" key="1">
    <source>
        <dbReference type="SAM" id="MobiDB-lite"/>
    </source>
</evidence>
<reference evidence="2 3" key="1">
    <citation type="journal article" date="2020" name="Microorganisms">
        <title>Osmotic Adaptation and Compatible Solute Biosynthesis of Phototrophic Bacteria as Revealed from Genome Analyses.</title>
        <authorList>
            <person name="Imhoff J.F."/>
            <person name="Rahn T."/>
            <person name="Kunzel S."/>
            <person name="Keller A."/>
            <person name="Neulinger S.C."/>
        </authorList>
    </citation>
    <scope>NUCLEOTIDE SEQUENCE [LARGE SCALE GENOMIC DNA]</scope>
    <source>
        <strain evidence="2 3">DSM 15382</strain>
    </source>
</reference>
<evidence type="ECO:0000313" key="2">
    <source>
        <dbReference type="EMBL" id="MBK1660981.1"/>
    </source>
</evidence>
<name>A0ABS1D3F9_9PROT</name>
<comment type="caution">
    <text evidence="2">The sequence shown here is derived from an EMBL/GenBank/DDBJ whole genome shotgun (WGS) entry which is preliminary data.</text>
</comment>
<proteinExistence type="predicted"/>
<organism evidence="2 3">
    <name type="scientific">Paracraurococcus ruber</name>
    <dbReference type="NCBI Taxonomy" id="77675"/>
    <lineage>
        <taxon>Bacteria</taxon>
        <taxon>Pseudomonadati</taxon>
        <taxon>Pseudomonadota</taxon>
        <taxon>Alphaproteobacteria</taxon>
        <taxon>Acetobacterales</taxon>
        <taxon>Roseomonadaceae</taxon>
        <taxon>Paracraurococcus</taxon>
    </lineage>
</organism>
<gene>
    <name evidence="2" type="ORF">CKO45_22450</name>
</gene>
<sequence length="544" mass="57055">MLRLAFLRDTAQLDATPAFLKALSPKGLEIGLAGQVSQFRIGSAVAKGKFAFDVGNDGLDFAAARMRRLGIGQGVPASRVQPKGEGDDESKSISAMPDQINAIFDAIGATEGARRTLEARQRRYALLAAELRERVAALTAQLAAARGAMAAAARRAQGSEGDYLSAQRLVAEEGARVAKAAEERQRILGAPLALLYVRRRQAQVAVPLPDPLALRATAPGDIVPGCRDTHEGPLPEGVDQFLDFVLDLPVAAFAALQGLQAHLPGGEALAALGRARTARLLAREAMAGASLAAVAAAATPSAPRLLPVLRRAQALLAPLGGRSLVLAGSFAATQQEAAKVLSVADVLAGRRSPLREAAGALRDRLETAGHCTLAALAKLPPSVRFAWSEAAEDDSLDLPRPERWPFFDAEEGEDEAFNALRSLTELVRFLFAQLSPAADGTAQAAMGSYLRALLIEAAHGEPAELLRGRVTALPRLVQPGAILRLALNRDARPGTRLHLLDAAREVVAELRVEDRDGEGTVASLVRLTRPAAAVAAGLSVAAAP</sequence>
<dbReference type="EMBL" id="NRSG01000236">
    <property type="protein sequence ID" value="MBK1660981.1"/>
    <property type="molecule type" value="Genomic_DNA"/>
</dbReference>
<dbReference type="RefSeq" id="WP_200306130.1">
    <property type="nucleotide sequence ID" value="NZ_NRSG01000236.1"/>
</dbReference>
<accession>A0ABS1D3F9</accession>